<organism evidence="2 3">
    <name type="scientific">Enterobacter agglomerans</name>
    <name type="common">Erwinia herbicola</name>
    <name type="synonym">Pantoea agglomerans</name>
    <dbReference type="NCBI Taxonomy" id="549"/>
    <lineage>
        <taxon>Bacteria</taxon>
        <taxon>Pseudomonadati</taxon>
        <taxon>Pseudomonadota</taxon>
        <taxon>Gammaproteobacteria</taxon>
        <taxon>Enterobacterales</taxon>
        <taxon>Erwiniaceae</taxon>
        <taxon>Pantoea</taxon>
        <taxon>Pantoea agglomerans group</taxon>
    </lineage>
</organism>
<sequence length="140" mass="16148">MKAPKHDFDVHRPLDADYNLNQIFNWREPRKVSKALTIRYDKMLLLLEDKDVSRRAMGKYLDAWQYPDDRVELRSHGVVLPYSAYDRLSEVDQGALVDNKRLGHALAVAKLMQDKRDNTRSQGLPAGNGPTSKKCEERPI</sequence>
<gene>
    <name evidence="2" type="ORF">DAPPPG734_23745</name>
</gene>
<geneLocation type="plasmid" evidence="2 3">
    <name>P2</name>
</geneLocation>
<proteinExistence type="predicted"/>
<evidence type="ECO:0000256" key="1">
    <source>
        <dbReference type="SAM" id="MobiDB-lite"/>
    </source>
</evidence>
<evidence type="ECO:0008006" key="4">
    <source>
        <dbReference type="Google" id="ProtNLM"/>
    </source>
</evidence>
<dbReference type="EMBL" id="OW970317">
    <property type="protein sequence ID" value="CAH6374466.1"/>
    <property type="molecule type" value="Genomic_DNA"/>
</dbReference>
<feature type="region of interest" description="Disordered" evidence="1">
    <location>
        <begin position="114"/>
        <end position="140"/>
    </location>
</feature>
<keyword evidence="2" id="KW-0614">Plasmid</keyword>
<evidence type="ECO:0000313" key="2">
    <source>
        <dbReference type="EMBL" id="CAH6374466.1"/>
    </source>
</evidence>
<accession>A0AAN2FH88</accession>
<dbReference type="AlphaFoldDB" id="A0AAN2FH88"/>
<protein>
    <recommendedName>
        <fullName evidence="4">Transposase</fullName>
    </recommendedName>
</protein>
<name>A0AAN2FH88_ENTAG</name>
<dbReference type="Proteomes" id="UP001158961">
    <property type="component" value="Plasmid P2"/>
</dbReference>
<dbReference type="RefSeq" id="WP_405083299.1">
    <property type="nucleotide sequence ID" value="NZ_JNVA01000006.1"/>
</dbReference>
<reference evidence="2" key="1">
    <citation type="submission" date="2022-05" db="EMBL/GenBank/DDBJ databases">
        <authorList>
            <person name="Pothier F. J."/>
        </authorList>
    </citation>
    <scope>NUCLEOTIDE SEQUENCE</scope>
    <source>
        <strain evidence="2">DAPP-PG734</strain>
        <plasmid evidence="2">P2</plasmid>
    </source>
</reference>
<evidence type="ECO:0000313" key="3">
    <source>
        <dbReference type="Proteomes" id="UP001158961"/>
    </source>
</evidence>